<dbReference type="InterPro" id="IPR036412">
    <property type="entry name" value="HAD-like_sf"/>
</dbReference>
<dbReference type="EMBL" id="AYKH01000044">
    <property type="protein sequence ID" value="ROO24025.1"/>
    <property type="molecule type" value="Genomic_DNA"/>
</dbReference>
<dbReference type="RefSeq" id="WP_123632384.1">
    <property type="nucleotide sequence ID" value="NZ_AYKH01000044.1"/>
</dbReference>
<comment type="caution">
    <text evidence="1">The sequence shown here is derived from an EMBL/GenBank/DDBJ whole genome shotgun (WGS) entry which is preliminary data.</text>
</comment>
<dbReference type="GO" id="GO:0019509">
    <property type="term" value="P:L-methionine salvage from methylthioadenosine"/>
    <property type="evidence" value="ECO:0007669"/>
    <property type="project" value="TreeGrafter"/>
</dbReference>
<accession>A0A423PEM9</accession>
<evidence type="ECO:0000313" key="2">
    <source>
        <dbReference type="Proteomes" id="UP000283993"/>
    </source>
</evidence>
<evidence type="ECO:0000313" key="1">
    <source>
        <dbReference type="EMBL" id="ROO24025.1"/>
    </source>
</evidence>
<dbReference type="PANTHER" id="PTHR20371">
    <property type="entry name" value="ENOLASE-PHOSPHATASE E1"/>
    <property type="match status" value="1"/>
</dbReference>
<dbReference type="InterPro" id="IPR023214">
    <property type="entry name" value="HAD_sf"/>
</dbReference>
<organism evidence="1 2">
    <name type="scientific">Salinisphaera orenii MK-B5</name>
    <dbReference type="NCBI Taxonomy" id="856730"/>
    <lineage>
        <taxon>Bacteria</taxon>
        <taxon>Pseudomonadati</taxon>
        <taxon>Pseudomonadota</taxon>
        <taxon>Gammaproteobacteria</taxon>
        <taxon>Salinisphaerales</taxon>
        <taxon>Salinisphaeraceae</taxon>
        <taxon>Salinisphaera</taxon>
    </lineage>
</organism>
<dbReference type="Proteomes" id="UP000283993">
    <property type="component" value="Unassembled WGS sequence"/>
</dbReference>
<keyword evidence="2" id="KW-1185">Reference proteome</keyword>
<name>A0A423PEM9_9GAMM</name>
<dbReference type="GO" id="GO:0043874">
    <property type="term" value="F:acireductone synthase activity"/>
    <property type="evidence" value="ECO:0007669"/>
    <property type="project" value="TreeGrafter"/>
</dbReference>
<proteinExistence type="predicted"/>
<dbReference type="PANTHER" id="PTHR20371:SF1">
    <property type="entry name" value="ENOLASE-PHOSPHATASE E1"/>
    <property type="match status" value="1"/>
</dbReference>
<reference evidence="1 2" key="1">
    <citation type="submission" date="2013-10" db="EMBL/GenBank/DDBJ databases">
        <title>Salinisphaera orenii MK-B5 Genome Sequencing.</title>
        <authorList>
            <person name="Lai Q."/>
            <person name="Li C."/>
            <person name="Shao Z."/>
        </authorList>
    </citation>
    <scope>NUCLEOTIDE SEQUENCE [LARGE SCALE GENOMIC DNA]</scope>
    <source>
        <strain evidence="1 2">MK-B5</strain>
    </source>
</reference>
<dbReference type="SUPFAM" id="SSF56784">
    <property type="entry name" value="HAD-like"/>
    <property type="match status" value="1"/>
</dbReference>
<dbReference type="Gene3D" id="3.40.50.1000">
    <property type="entry name" value="HAD superfamily/HAD-like"/>
    <property type="match status" value="1"/>
</dbReference>
<dbReference type="AlphaFoldDB" id="A0A423PEM9"/>
<gene>
    <name evidence="1" type="ORF">SAOR_16485</name>
</gene>
<sequence length="224" mass="23638">MNPENTSPDVVAIVTDLVGTTVDATTAADDLPRYVRAHPDDPAVVACLDALREQAGEPEADVERVLAELAAQLPAADPDAPTVGSNRVADPDIAARIHADAAAGLQAWADDHRALFVYAAVPAPVQRLMLACSDRGDLGDLFGGHFDTRMGGTTHQASYRAIAEALGERPAALLFLSSRGDALDAAAAAGWQTCWIARDDAAAERAERRETHPWVPGFDAIELL</sequence>
<protein>
    <submittedName>
        <fullName evidence="1">Haloacid dehalogenase</fullName>
    </submittedName>
</protein>